<evidence type="ECO:0000259" key="1">
    <source>
        <dbReference type="Pfam" id="PF18931"/>
    </source>
</evidence>
<comment type="caution">
    <text evidence="2">The sequence shown here is derived from an EMBL/GenBank/DDBJ whole genome shotgun (WGS) entry which is preliminary data.</text>
</comment>
<accession>A0A1G2F642</accession>
<dbReference type="Proteomes" id="UP000179099">
    <property type="component" value="Unassembled WGS sequence"/>
</dbReference>
<protein>
    <recommendedName>
        <fullName evidence="1">DUF5680 domain-containing protein</fullName>
    </recommendedName>
</protein>
<reference evidence="2 3" key="1">
    <citation type="journal article" date="2016" name="Nat. Commun.">
        <title>Thousands of microbial genomes shed light on interconnected biogeochemical processes in an aquifer system.</title>
        <authorList>
            <person name="Anantharaman K."/>
            <person name="Brown C.T."/>
            <person name="Hug L.A."/>
            <person name="Sharon I."/>
            <person name="Castelle C.J."/>
            <person name="Probst A.J."/>
            <person name="Thomas B.C."/>
            <person name="Singh A."/>
            <person name="Wilkins M.J."/>
            <person name="Karaoz U."/>
            <person name="Brodie E.L."/>
            <person name="Williams K.H."/>
            <person name="Hubbard S.S."/>
            <person name="Banfield J.F."/>
        </authorList>
    </citation>
    <scope>NUCLEOTIDE SEQUENCE [LARGE SCALE GENOMIC DNA]</scope>
</reference>
<dbReference type="InterPro" id="IPR043735">
    <property type="entry name" value="DUF5680"/>
</dbReference>
<dbReference type="Pfam" id="PF18931">
    <property type="entry name" value="DUF5680"/>
    <property type="match status" value="1"/>
</dbReference>
<organism evidence="2 3">
    <name type="scientific">Candidatus Portnoybacteria bacterium RBG_19FT_COMBO_36_7</name>
    <dbReference type="NCBI Taxonomy" id="1801992"/>
    <lineage>
        <taxon>Bacteria</taxon>
        <taxon>Candidatus Portnoyibacteriota</taxon>
    </lineage>
</organism>
<dbReference type="STRING" id="1801992.A2Y98_03695"/>
<feature type="domain" description="DUF5680" evidence="1">
    <location>
        <begin position="54"/>
        <end position="158"/>
    </location>
</feature>
<sequence>MNAKERKALLLFLFWARQNHGYASGVKGTKLAKSGSEFRCSCKKFSYRDQVWCEDPFIGQEMVSHDDQGWIWGMNYYGRTLKSNQKVKRDAIFAFLRSALMECNKKWPHRGPKMVIQGVWVYENERDIIGSLDNFCGTEKIFYKGVLVYRGEYHGGIISGD</sequence>
<dbReference type="AlphaFoldDB" id="A0A1G2F642"/>
<gene>
    <name evidence="2" type="ORF">A2Y98_03695</name>
</gene>
<dbReference type="EMBL" id="MHMW01000030">
    <property type="protein sequence ID" value="OGZ33397.1"/>
    <property type="molecule type" value="Genomic_DNA"/>
</dbReference>
<name>A0A1G2F642_9BACT</name>
<proteinExistence type="predicted"/>
<evidence type="ECO:0000313" key="3">
    <source>
        <dbReference type="Proteomes" id="UP000179099"/>
    </source>
</evidence>
<evidence type="ECO:0000313" key="2">
    <source>
        <dbReference type="EMBL" id="OGZ33397.1"/>
    </source>
</evidence>